<dbReference type="Proteomes" id="UP000812270">
    <property type="component" value="Unassembled WGS sequence"/>
</dbReference>
<protein>
    <submittedName>
        <fullName evidence="7">Cytochrome C oxidase subunit IV family protein</fullName>
    </submittedName>
</protein>
<keyword evidence="2" id="KW-1003">Cell membrane</keyword>
<accession>A0A9E2SAT8</accession>
<dbReference type="Pfam" id="PF03626">
    <property type="entry name" value="COX4_pro"/>
    <property type="match status" value="1"/>
</dbReference>
<dbReference type="GO" id="GO:0005886">
    <property type="term" value="C:plasma membrane"/>
    <property type="evidence" value="ECO:0007669"/>
    <property type="project" value="UniProtKB-SubCell"/>
</dbReference>
<evidence type="ECO:0000256" key="3">
    <source>
        <dbReference type="ARBA" id="ARBA00022692"/>
    </source>
</evidence>
<keyword evidence="8" id="KW-1185">Reference proteome</keyword>
<sequence length="148" mass="17196">MEQHSTTAVYHHEEHGHAGGGTKEVIRITVYLTVITLVELAIGFYMYKAALPEGFFRHFLKGLICALMLWKAFYIVAYFMHLKHEIRNLIMTIVVPLFLFVWFIIAFLADGNSYKNLRNKYDPYHIEQNDKKAPVEHEHGAQKEGTIE</sequence>
<dbReference type="AlphaFoldDB" id="A0A9E2SAT8"/>
<dbReference type="InterPro" id="IPR005171">
    <property type="entry name" value="Cyt_c_oxidase_su4_prok"/>
</dbReference>
<feature type="transmembrane region" description="Helical" evidence="6">
    <location>
        <begin position="28"/>
        <end position="47"/>
    </location>
</feature>
<name>A0A9E2SAT8_9BACT</name>
<organism evidence="7 8">
    <name type="scientific">Pinibacter aurantiacus</name>
    <dbReference type="NCBI Taxonomy" id="2851599"/>
    <lineage>
        <taxon>Bacteria</taxon>
        <taxon>Pseudomonadati</taxon>
        <taxon>Bacteroidota</taxon>
        <taxon>Chitinophagia</taxon>
        <taxon>Chitinophagales</taxon>
        <taxon>Chitinophagaceae</taxon>
        <taxon>Pinibacter</taxon>
    </lineage>
</organism>
<comment type="subcellular location">
    <subcellularLocation>
        <location evidence="1">Cell membrane</location>
        <topology evidence="1">Multi-pass membrane protein</topology>
    </subcellularLocation>
</comment>
<keyword evidence="5 6" id="KW-0472">Membrane</keyword>
<feature type="transmembrane region" description="Helical" evidence="6">
    <location>
        <begin position="59"/>
        <end position="80"/>
    </location>
</feature>
<comment type="caution">
    <text evidence="7">The sequence shown here is derived from an EMBL/GenBank/DDBJ whole genome shotgun (WGS) entry which is preliminary data.</text>
</comment>
<evidence type="ECO:0000256" key="4">
    <source>
        <dbReference type="ARBA" id="ARBA00022989"/>
    </source>
</evidence>
<proteinExistence type="predicted"/>
<keyword evidence="3 6" id="KW-0812">Transmembrane</keyword>
<evidence type="ECO:0000256" key="5">
    <source>
        <dbReference type="ARBA" id="ARBA00023136"/>
    </source>
</evidence>
<reference evidence="7" key="1">
    <citation type="submission" date="2021-06" db="EMBL/GenBank/DDBJ databases">
        <authorList>
            <person name="Huq M.A."/>
        </authorList>
    </citation>
    <scope>NUCLEOTIDE SEQUENCE</scope>
    <source>
        <strain evidence="7">MAH-26</strain>
    </source>
</reference>
<evidence type="ECO:0000256" key="2">
    <source>
        <dbReference type="ARBA" id="ARBA00022475"/>
    </source>
</evidence>
<gene>
    <name evidence="7" type="ORF">KTO63_11590</name>
</gene>
<evidence type="ECO:0000313" key="7">
    <source>
        <dbReference type="EMBL" id="MBV4357794.1"/>
    </source>
</evidence>
<evidence type="ECO:0000256" key="6">
    <source>
        <dbReference type="SAM" id="Phobius"/>
    </source>
</evidence>
<dbReference type="EMBL" id="JAHSPG010000008">
    <property type="protein sequence ID" value="MBV4357794.1"/>
    <property type="molecule type" value="Genomic_DNA"/>
</dbReference>
<evidence type="ECO:0000256" key="1">
    <source>
        <dbReference type="ARBA" id="ARBA00004651"/>
    </source>
</evidence>
<keyword evidence="4 6" id="KW-1133">Transmembrane helix</keyword>
<feature type="transmembrane region" description="Helical" evidence="6">
    <location>
        <begin position="86"/>
        <end position="109"/>
    </location>
</feature>
<dbReference type="RefSeq" id="WP_217791448.1">
    <property type="nucleotide sequence ID" value="NZ_JAHSPG010000008.1"/>
</dbReference>
<evidence type="ECO:0000313" key="8">
    <source>
        <dbReference type="Proteomes" id="UP000812270"/>
    </source>
</evidence>